<dbReference type="NCBIfam" id="TIGR00277">
    <property type="entry name" value="HDIG"/>
    <property type="match status" value="1"/>
</dbReference>
<dbReference type="SUPFAM" id="SSF55785">
    <property type="entry name" value="PYP-like sensor domain (PAS domain)"/>
    <property type="match status" value="1"/>
</dbReference>
<dbReference type="Gene3D" id="3.30.450.20">
    <property type="entry name" value="PAS domain"/>
    <property type="match status" value="1"/>
</dbReference>
<dbReference type="InterPro" id="IPR035965">
    <property type="entry name" value="PAS-like_dom_sf"/>
</dbReference>
<feature type="domain" description="HD-GYP" evidence="1">
    <location>
        <begin position="176"/>
        <end position="366"/>
    </location>
</feature>
<dbReference type="InterPro" id="IPR037522">
    <property type="entry name" value="HD_GYP_dom"/>
</dbReference>
<evidence type="ECO:0000313" key="3">
    <source>
        <dbReference type="Proteomes" id="UP001626537"/>
    </source>
</evidence>
<dbReference type="InterPro" id="IPR003607">
    <property type="entry name" value="HD/PDEase_dom"/>
</dbReference>
<evidence type="ECO:0000259" key="1">
    <source>
        <dbReference type="PROSITE" id="PS51832"/>
    </source>
</evidence>
<dbReference type="PROSITE" id="PS51832">
    <property type="entry name" value="HD_GYP"/>
    <property type="match status" value="1"/>
</dbReference>
<sequence length="366" mass="41191">MLRVSSRRWLILTDRHNHIGKQSVSGLERINIKELVGENEFDFRQLITNMLDEVHLWKVVRDAAGEILTWRLVDLNPAAQQSWGKKAEDVIGKTTEEIFSTDAKELFAPIVKKIFQDRAAHTWQHYFADLGQHLLMTSYPVGEYFISTGKDISELINAREEAERAREREQLSAASVANTLDQVIKTLSNVLEARDPYTADHDKRVTRVAVMIGEKLELEEFQLRGLGVASALHDIGKIQIPAEILCKPTKLTDAEYQMIREHPTIGADFTRNLDFDWPIADIIEQHHERFDGSGYPNQLSGQSILIEARIIGVADTLQAMATHRPYRSALGIDAAVKEIADGAGTRYDPEVATACLQLIESGELVL</sequence>
<dbReference type="Gene3D" id="1.10.3210.10">
    <property type="entry name" value="Hypothetical protein af1432"/>
    <property type="match status" value="1"/>
</dbReference>
<accession>A0ABZ0I5K4</accession>
<dbReference type="InterPro" id="IPR006675">
    <property type="entry name" value="HDIG_dom"/>
</dbReference>
<gene>
    <name evidence="2" type="ORF">R0135_02460</name>
</gene>
<dbReference type="Proteomes" id="UP001626537">
    <property type="component" value="Chromosome"/>
</dbReference>
<keyword evidence="3" id="KW-1185">Reference proteome</keyword>
<proteinExistence type="predicted"/>
<dbReference type="PANTHER" id="PTHR43155">
    <property type="entry name" value="CYCLIC DI-GMP PHOSPHODIESTERASE PA4108-RELATED"/>
    <property type="match status" value="1"/>
</dbReference>
<dbReference type="Pfam" id="PF13487">
    <property type="entry name" value="HD_5"/>
    <property type="match status" value="1"/>
</dbReference>
<dbReference type="CDD" id="cd00077">
    <property type="entry name" value="HDc"/>
    <property type="match status" value="1"/>
</dbReference>
<dbReference type="EMBL" id="CP136864">
    <property type="protein sequence ID" value="WOJ94043.1"/>
    <property type="molecule type" value="Genomic_DNA"/>
</dbReference>
<dbReference type="RefSeq" id="WP_407348682.1">
    <property type="nucleotide sequence ID" value="NZ_CP136864.1"/>
</dbReference>
<evidence type="ECO:0000313" key="2">
    <source>
        <dbReference type="EMBL" id="WOJ94043.1"/>
    </source>
</evidence>
<dbReference type="PANTHER" id="PTHR43155:SF2">
    <property type="entry name" value="CYCLIC DI-GMP PHOSPHODIESTERASE PA4108"/>
    <property type="match status" value="1"/>
</dbReference>
<dbReference type="SUPFAM" id="SSF109604">
    <property type="entry name" value="HD-domain/PDEase-like"/>
    <property type="match status" value="1"/>
</dbReference>
<dbReference type="SMART" id="SM00471">
    <property type="entry name" value="HDc"/>
    <property type="match status" value="1"/>
</dbReference>
<protein>
    <submittedName>
        <fullName evidence="2">HD domain-containing phosphohydrolase</fullName>
    </submittedName>
</protein>
<reference evidence="2 3" key="1">
    <citation type="submission" date="2023-10" db="EMBL/GenBank/DDBJ databases">
        <title>Two novel species belonging to the OM43/NOR5 clade.</title>
        <authorList>
            <person name="Park M."/>
        </authorList>
    </citation>
    <scope>NUCLEOTIDE SEQUENCE [LARGE SCALE GENOMIC DNA]</scope>
    <source>
        <strain evidence="2 3">IMCC43200</strain>
    </source>
</reference>
<organism evidence="2 3">
    <name type="scientific">Congregibacter variabilis</name>
    <dbReference type="NCBI Taxonomy" id="3081200"/>
    <lineage>
        <taxon>Bacteria</taxon>
        <taxon>Pseudomonadati</taxon>
        <taxon>Pseudomonadota</taxon>
        <taxon>Gammaproteobacteria</taxon>
        <taxon>Cellvibrionales</taxon>
        <taxon>Halieaceae</taxon>
        <taxon>Congregibacter</taxon>
    </lineage>
</organism>
<name>A0ABZ0I5K4_9GAMM</name>